<evidence type="ECO:0000256" key="1">
    <source>
        <dbReference type="ARBA" id="ARBA00004429"/>
    </source>
</evidence>
<dbReference type="InterPro" id="IPR035906">
    <property type="entry name" value="MetI-like_sf"/>
</dbReference>
<dbReference type="STRING" id="1907666.DSM25559_5247"/>
<evidence type="ECO:0000313" key="10">
    <source>
        <dbReference type="EMBL" id="SCX35974.1"/>
    </source>
</evidence>
<feature type="transmembrane region" description="Helical" evidence="8">
    <location>
        <begin position="360"/>
        <end position="382"/>
    </location>
</feature>
<feature type="transmembrane region" description="Helical" evidence="8">
    <location>
        <begin position="491"/>
        <end position="512"/>
    </location>
</feature>
<gene>
    <name evidence="10" type="primary">cysW_6</name>
    <name evidence="10" type="ORF">DSM25559_5247</name>
</gene>
<feature type="domain" description="ABC transmembrane type-1" evidence="9">
    <location>
        <begin position="322"/>
        <end position="512"/>
    </location>
</feature>
<evidence type="ECO:0000256" key="5">
    <source>
        <dbReference type="ARBA" id="ARBA00022692"/>
    </source>
</evidence>
<organism evidence="10 11">
    <name type="scientific">Agrobacterium rosae</name>
    <dbReference type="NCBI Taxonomy" id="1972867"/>
    <lineage>
        <taxon>Bacteria</taxon>
        <taxon>Pseudomonadati</taxon>
        <taxon>Pseudomonadota</taxon>
        <taxon>Alphaproteobacteria</taxon>
        <taxon>Hyphomicrobiales</taxon>
        <taxon>Rhizobiaceae</taxon>
        <taxon>Rhizobium/Agrobacterium group</taxon>
        <taxon>Agrobacterium</taxon>
    </lineage>
</organism>
<keyword evidence="5 8" id="KW-0812">Transmembrane</keyword>
<sequence>MKSVVETGQFSISRPGLVVEVPWTILIAIVVAFLALLPFCFVLWAGIETGWKTASHLIFRARVGDLMVNTVLLILFTVPICIILSVTLAWLTERTDLPGARLVSWLAIAPLAVPAFVHSYAWIGLWPGFNGLPAGIAISVVAYFPFIYLPVSAATRLLDPALEDCAESLGLNRFAVFRRVVLPQLRLAICGGALLVGLHLLAEYGLYAMIRCDTFTTAIMDQFQSTYSGAAANMLAVVLVFCCILLLYLEARLRGKGRSARVGSGVSARNRTVPLGRWKYPAFAMIITVSAFSLGIPALTLGHWLIAGGAGVWKVGTIGLALWQTMEICLIGGIVVTAAAVPIAWLSVRRPTRASGLLEKCYYLASSMPGVVVALALVTVTVRVILPLYQTVSTIVLAYVVMFLPRALVSLRAGITKVPVELEQAAASLGRSPTRALWSTTVRLAAPGAAAGAALAALGIMNELTAAQMLAPNGTRTLAMAFWAMTNEIDYAGAAPYASLMVLFSLPMTFLLHNQSRKISGR</sequence>
<dbReference type="PANTHER" id="PTHR43357:SF3">
    <property type="entry name" value="FE(3+)-TRANSPORT SYSTEM PERMEASE PROTEIN FBPB 2"/>
    <property type="match status" value="1"/>
</dbReference>
<feature type="transmembrane region" description="Helical" evidence="8">
    <location>
        <begin position="67"/>
        <end position="91"/>
    </location>
</feature>
<reference evidence="11" key="1">
    <citation type="submission" date="2016-10" db="EMBL/GenBank/DDBJ databases">
        <authorList>
            <person name="Wibberg D."/>
        </authorList>
    </citation>
    <scope>NUCLEOTIDE SEQUENCE [LARGE SCALE GENOMIC DNA]</scope>
</reference>
<feature type="transmembrane region" description="Helical" evidence="8">
    <location>
        <begin position="103"/>
        <end position="123"/>
    </location>
</feature>
<comment type="similarity">
    <text evidence="8">Belongs to the binding-protein-dependent transport system permease family.</text>
</comment>
<dbReference type="EMBL" id="FMUE01000025">
    <property type="protein sequence ID" value="SCX35974.1"/>
    <property type="molecule type" value="Genomic_DNA"/>
</dbReference>
<feature type="transmembrane region" description="Helical" evidence="8">
    <location>
        <begin position="129"/>
        <end position="149"/>
    </location>
</feature>
<feature type="transmembrane region" description="Helical" evidence="8">
    <location>
        <begin position="325"/>
        <end position="348"/>
    </location>
</feature>
<dbReference type="PANTHER" id="PTHR43357">
    <property type="entry name" value="INNER MEMBRANE ABC TRANSPORTER PERMEASE PROTEIN YDCV"/>
    <property type="match status" value="1"/>
</dbReference>
<feature type="transmembrane region" description="Helical" evidence="8">
    <location>
        <begin position="388"/>
        <end position="409"/>
    </location>
</feature>
<keyword evidence="3" id="KW-1003">Cell membrane</keyword>
<feature type="transmembrane region" description="Helical" evidence="8">
    <location>
        <begin position="187"/>
        <end position="210"/>
    </location>
</feature>
<dbReference type="PROSITE" id="PS50928">
    <property type="entry name" value="ABC_TM1"/>
    <property type="match status" value="2"/>
</dbReference>
<evidence type="ECO:0000313" key="11">
    <source>
        <dbReference type="Proteomes" id="UP000187891"/>
    </source>
</evidence>
<comment type="subcellular location">
    <subcellularLocation>
        <location evidence="1">Cell inner membrane</location>
        <topology evidence="1">Multi-pass membrane protein</topology>
    </subcellularLocation>
    <subcellularLocation>
        <location evidence="8">Cell membrane</location>
        <topology evidence="8">Multi-pass membrane protein</topology>
    </subcellularLocation>
</comment>
<dbReference type="CDD" id="cd06261">
    <property type="entry name" value="TM_PBP2"/>
    <property type="match status" value="2"/>
</dbReference>
<evidence type="ECO:0000256" key="4">
    <source>
        <dbReference type="ARBA" id="ARBA00022519"/>
    </source>
</evidence>
<name>A0A1R3U9H3_9HYPH</name>
<feature type="transmembrane region" description="Helical" evidence="8">
    <location>
        <begin position="444"/>
        <end position="471"/>
    </location>
</feature>
<evidence type="ECO:0000256" key="2">
    <source>
        <dbReference type="ARBA" id="ARBA00022448"/>
    </source>
</evidence>
<dbReference type="InterPro" id="IPR000515">
    <property type="entry name" value="MetI-like"/>
</dbReference>
<evidence type="ECO:0000256" key="8">
    <source>
        <dbReference type="RuleBase" id="RU363032"/>
    </source>
</evidence>
<dbReference type="RefSeq" id="WP_077123116.1">
    <property type="nucleotide sequence ID" value="NZ_FMUE01000025.1"/>
</dbReference>
<accession>A0A1R3U9H3</accession>
<dbReference type="Gene3D" id="1.10.3720.10">
    <property type="entry name" value="MetI-like"/>
    <property type="match status" value="2"/>
</dbReference>
<feature type="domain" description="ABC transmembrane type-1" evidence="9">
    <location>
        <begin position="67"/>
        <end position="250"/>
    </location>
</feature>
<dbReference type="Pfam" id="PF00528">
    <property type="entry name" value="BPD_transp_1"/>
    <property type="match status" value="2"/>
</dbReference>
<proteinExistence type="inferred from homology"/>
<dbReference type="Proteomes" id="UP000187891">
    <property type="component" value="Unassembled WGS sequence"/>
</dbReference>
<evidence type="ECO:0000259" key="9">
    <source>
        <dbReference type="PROSITE" id="PS50928"/>
    </source>
</evidence>
<feature type="transmembrane region" description="Helical" evidence="8">
    <location>
        <begin position="230"/>
        <end position="249"/>
    </location>
</feature>
<feature type="transmembrane region" description="Helical" evidence="8">
    <location>
        <begin position="21"/>
        <end position="47"/>
    </location>
</feature>
<keyword evidence="2 8" id="KW-0813">Transport</keyword>
<evidence type="ECO:0000256" key="6">
    <source>
        <dbReference type="ARBA" id="ARBA00022989"/>
    </source>
</evidence>
<feature type="transmembrane region" description="Helical" evidence="8">
    <location>
        <begin position="280"/>
        <end position="305"/>
    </location>
</feature>
<dbReference type="GO" id="GO:0055085">
    <property type="term" value="P:transmembrane transport"/>
    <property type="evidence" value="ECO:0007669"/>
    <property type="project" value="InterPro"/>
</dbReference>
<evidence type="ECO:0000256" key="7">
    <source>
        <dbReference type="ARBA" id="ARBA00023136"/>
    </source>
</evidence>
<dbReference type="SUPFAM" id="SSF161098">
    <property type="entry name" value="MetI-like"/>
    <property type="match status" value="2"/>
</dbReference>
<keyword evidence="7 8" id="KW-0472">Membrane</keyword>
<protein>
    <submittedName>
        <fullName evidence="10">Sulfate transport system permease protein CysW</fullName>
    </submittedName>
</protein>
<keyword evidence="4" id="KW-0997">Cell inner membrane</keyword>
<evidence type="ECO:0000256" key="3">
    <source>
        <dbReference type="ARBA" id="ARBA00022475"/>
    </source>
</evidence>
<keyword evidence="6 8" id="KW-1133">Transmembrane helix</keyword>
<dbReference type="AlphaFoldDB" id="A0A1R3U9H3"/>
<dbReference type="GO" id="GO:0005886">
    <property type="term" value="C:plasma membrane"/>
    <property type="evidence" value="ECO:0007669"/>
    <property type="project" value="UniProtKB-SubCell"/>
</dbReference>